<dbReference type="Proteomes" id="UP000501421">
    <property type="component" value="Chromosome"/>
</dbReference>
<feature type="transmembrane region" description="Helical" evidence="1">
    <location>
        <begin position="178"/>
        <end position="197"/>
    </location>
</feature>
<organism evidence="3 4">
    <name type="scientific">Geobacillus subterraneus</name>
    <dbReference type="NCBI Taxonomy" id="129338"/>
    <lineage>
        <taxon>Bacteria</taxon>
        <taxon>Bacillati</taxon>
        <taxon>Bacillota</taxon>
        <taxon>Bacilli</taxon>
        <taxon>Bacillales</taxon>
        <taxon>Anoxybacillaceae</taxon>
        <taxon>Geobacillus</taxon>
    </lineage>
</organism>
<accession>A0A679FU12</accession>
<evidence type="ECO:0000256" key="1">
    <source>
        <dbReference type="SAM" id="Phobius"/>
    </source>
</evidence>
<protein>
    <recommendedName>
        <fullName evidence="2">VanZ-like domain-containing protein</fullName>
    </recommendedName>
</protein>
<dbReference type="InterPro" id="IPR006976">
    <property type="entry name" value="VanZ-like"/>
</dbReference>
<keyword evidence="1" id="KW-0472">Membrane</keyword>
<dbReference type="PANTHER" id="PTHR36834">
    <property type="entry name" value="MEMBRANE PROTEIN-RELATED"/>
    <property type="match status" value="1"/>
</dbReference>
<keyword evidence="1" id="KW-0812">Transmembrane</keyword>
<sequence>MTVKILKQIGILLACLITSQLIMYYFVDDYIINVASSPIIFISGRLILATVLWIVVNLLFGARKSNFSIKNYRTQFVSFYIIYLVFLVSILFFKDGVYHRQYNFIPLLNLFKYQNVNNDIFIINIISNIFMFIPLGIVALLFIKNKLFNYLQVFLYTSLFIELIQFIFKRGIFDIDDIILNTIGGFIGVYLTQKFLLKKKINLKINYILKTSYYR</sequence>
<feature type="transmembrane region" description="Helical" evidence="1">
    <location>
        <begin position="150"/>
        <end position="172"/>
    </location>
</feature>
<dbReference type="PANTHER" id="PTHR36834:SF2">
    <property type="entry name" value="MEMBRANE PROTEIN"/>
    <property type="match status" value="1"/>
</dbReference>
<evidence type="ECO:0000259" key="2">
    <source>
        <dbReference type="Pfam" id="PF04892"/>
    </source>
</evidence>
<dbReference type="RefSeq" id="WP_081897269.1">
    <property type="nucleotide sequence ID" value="NZ_AP022557.1"/>
</dbReference>
<gene>
    <name evidence="3" type="ORF">GsuE55_33020</name>
</gene>
<evidence type="ECO:0000313" key="3">
    <source>
        <dbReference type="EMBL" id="BBW98469.1"/>
    </source>
</evidence>
<dbReference type="EMBL" id="AP022557">
    <property type="protein sequence ID" value="BBW98469.1"/>
    <property type="molecule type" value="Genomic_DNA"/>
</dbReference>
<dbReference type="Pfam" id="PF04892">
    <property type="entry name" value="VanZ"/>
    <property type="match status" value="1"/>
</dbReference>
<feature type="transmembrane region" description="Helical" evidence="1">
    <location>
        <begin position="72"/>
        <end position="93"/>
    </location>
</feature>
<reference evidence="4" key="1">
    <citation type="journal article" date="2020" name="Microbiol. Resour. Announc.">
        <title>Complete Genome Sequence of Geobacillus sp. Strain E55-1, Isolated from Mine Geyser in Japan.</title>
        <authorList>
            <person name="Miyazaki K."/>
            <person name="Hase E."/>
            <person name="Tokito N."/>
        </authorList>
    </citation>
    <scope>NUCLEOTIDE SEQUENCE [LARGE SCALE GENOMIC DNA]</scope>
    <source>
        <strain evidence="4">E55-1</strain>
    </source>
</reference>
<feature type="transmembrane region" description="Helical" evidence="1">
    <location>
        <begin position="9"/>
        <end position="27"/>
    </location>
</feature>
<evidence type="ECO:0000313" key="4">
    <source>
        <dbReference type="Proteomes" id="UP000501421"/>
    </source>
</evidence>
<feature type="transmembrane region" description="Helical" evidence="1">
    <location>
        <begin position="120"/>
        <end position="143"/>
    </location>
</feature>
<feature type="transmembrane region" description="Helical" evidence="1">
    <location>
        <begin position="39"/>
        <end position="60"/>
    </location>
</feature>
<name>A0A679FU12_9BACL</name>
<proteinExistence type="predicted"/>
<keyword evidence="1" id="KW-1133">Transmembrane helix</keyword>
<dbReference type="InterPro" id="IPR053150">
    <property type="entry name" value="Teicoplanin_resist-assoc"/>
</dbReference>
<keyword evidence="4" id="KW-1185">Reference proteome</keyword>
<feature type="domain" description="VanZ-like" evidence="2">
    <location>
        <begin position="81"/>
        <end position="192"/>
    </location>
</feature>
<dbReference type="AlphaFoldDB" id="A0A679FU12"/>